<keyword evidence="3" id="KW-0808">Transferase</keyword>
<accession>A0A095ULQ0</accession>
<comment type="similarity">
    <text evidence="2">Belongs to the bacterial sugar transferase family.</text>
</comment>
<gene>
    <name evidence="9" type="ORF">Y5S_03259</name>
</gene>
<dbReference type="GO" id="GO:0016780">
    <property type="term" value="F:phosphotransferase activity, for other substituted phosphate groups"/>
    <property type="evidence" value="ECO:0007669"/>
    <property type="project" value="TreeGrafter"/>
</dbReference>
<dbReference type="NCBIfam" id="TIGR03025">
    <property type="entry name" value="EPS_sugtrans"/>
    <property type="match status" value="1"/>
</dbReference>
<feature type="transmembrane region" description="Helical" evidence="7">
    <location>
        <begin position="30"/>
        <end position="52"/>
    </location>
</feature>
<evidence type="ECO:0000256" key="5">
    <source>
        <dbReference type="ARBA" id="ARBA00022989"/>
    </source>
</evidence>
<evidence type="ECO:0000256" key="7">
    <source>
        <dbReference type="SAM" id="Phobius"/>
    </source>
</evidence>
<dbReference type="Proteomes" id="UP000029444">
    <property type="component" value="Unassembled WGS sequence"/>
</dbReference>
<dbReference type="GO" id="GO:0016020">
    <property type="term" value="C:membrane"/>
    <property type="evidence" value="ECO:0007669"/>
    <property type="project" value="UniProtKB-SubCell"/>
</dbReference>
<feature type="domain" description="Bacterial sugar transferase" evidence="8">
    <location>
        <begin position="249"/>
        <end position="431"/>
    </location>
</feature>
<comment type="subcellular location">
    <subcellularLocation>
        <location evidence="1">Membrane</location>
        <topology evidence="1">Multi-pass membrane protein</topology>
    </subcellularLocation>
</comment>
<keyword evidence="10" id="KW-1185">Reference proteome</keyword>
<dbReference type="AlphaFoldDB" id="A0A095ULQ0"/>
<keyword evidence="5 7" id="KW-1133">Transmembrane helix</keyword>
<evidence type="ECO:0000313" key="9">
    <source>
        <dbReference type="EMBL" id="KGD63450.1"/>
    </source>
</evidence>
<feature type="transmembrane region" description="Helical" evidence="7">
    <location>
        <begin position="93"/>
        <end position="116"/>
    </location>
</feature>
<name>A0A095ULQ0_9GAMM</name>
<keyword evidence="4 7" id="KW-0812">Transmembrane</keyword>
<dbReference type="eggNOG" id="COG2148">
    <property type="taxonomic scope" value="Bacteria"/>
</dbReference>
<feature type="transmembrane region" description="Helical" evidence="7">
    <location>
        <begin position="64"/>
        <end position="81"/>
    </location>
</feature>
<evidence type="ECO:0000256" key="3">
    <source>
        <dbReference type="ARBA" id="ARBA00022679"/>
    </source>
</evidence>
<feature type="transmembrane region" description="Helical" evidence="7">
    <location>
        <begin position="122"/>
        <end position="141"/>
    </location>
</feature>
<keyword evidence="6 7" id="KW-0472">Membrane</keyword>
<dbReference type="InterPro" id="IPR017475">
    <property type="entry name" value="EPS_sugar_tfrase"/>
</dbReference>
<evidence type="ECO:0000259" key="8">
    <source>
        <dbReference type="Pfam" id="PF02397"/>
    </source>
</evidence>
<dbReference type="STRING" id="1177154.Y5S_03259"/>
<evidence type="ECO:0000256" key="6">
    <source>
        <dbReference type="ARBA" id="ARBA00023136"/>
    </source>
</evidence>
<dbReference type="PANTHER" id="PTHR30576">
    <property type="entry name" value="COLANIC BIOSYNTHESIS UDP-GLUCOSE LIPID CARRIER TRANSFERASE"/>
    <property type="match status" value="1"/>
</dbReference>
<proteinExistence type="inferred from homology"/>
<reference evidence="9 10" key="1">
    <citation type="submission" date="2012-09" db="EMBL/GenBank/DDBJ databases">
        <title>Genome Sequence of alkane-degrading Bacterium Alcanivorax sp. 19-m-6.</title>
        <authorList>
            <person name="Lai Q."/>
            <person name="Shao Z."/>
        </authorList>
    </citation>
    <scope>NUCLEOTIDE SEQUENCE [LARGE SCALE GENOMIC DNA]</scope>
    <source>
        <strain evidence="9 10">19-m-6</strain>
    </source>
</reference>
<dbReference type="Pfam" id="PF02397">
    <property type="entry name" value="Bac_transf"/>
    <property type="match status" value="1"/>
</dbReference>
<dbReference type="PATRIC" id="fig|1177154.3.peg.3301"/>
<organism evidence="9 10">
    <name type="scientific">Alcanivorax nanhaiticus</name>
    <dbReference type="NCBI Taxonomy" id="1177154"/>
    <lineage>
        <taxon>Bacteria</taxon>
        <taxon>Pseudomonadati</taxon>
        <taxon>Pseudomonadota</taxon>
        <taxon>Gammaproteobacteria</taxon>
        <taxon>Oceanospirillales</taxon>
        <taxon>Alcanivoracaceae</taxon>
        <taxon>Alcanivorax</taxon>
    </lineage>
</organism>
<sequence length="438" mass="49067">MSLPTQNELSMHQDPITLSPSRHNRWYERVLLNSVIGHLLALASITLGAQFISYQSWVQNDNQVITLGLLALCYVISIYLGKNIARFAGGKAISHMLGTSLVAVALVITVVLLLRLEYARSSLVIGVCILLTTQMLSVAITQRFKKLKVAFVPTEHIEALLPRNAKNMEYRVLKEPDLGGSRFDGIVVDMDAELEPDWIRFISHCNISGIPVFNARKVTESLDGKVNLSTLQSTDLANLQPQPVYLAAKRAFDILVTLAVAPLLLPVCIIVAILIRLDSPGSTIFIQQRIGKGNCVFSMYKFRSMRPLEDANAAPQFADKDAHRITRLGAFIRKFRIDELPQFFNVLKGDMSLIGPRPEQPGFVEKFEEEVPYYSYRHIVRPGITGWAQVNQGYATDTESTREKVENDFYYIKHLSPSLDFLIIIRTLRTIATGFGAM</sequence>
<evidence type="ECO:0000256" key="4">
    <source>
        <dbReference type="ARBA" id="ARBA00022692"/>
    </source>
</evidence>
<feature type="transmembrane region" description="Helical" evidence="7">
    <location>
        <begin position="254"/>
        <end position="275"/>
    </location>
</feature>
<evidence type="ECO:0000313" key="10">
    <source>
        <dbReference type="Proteomes" id="UP000029444"/>
    </source>
</evidence>
<dbReference type="EMBL" id="ARXV01000017">
    <property type="protein sequence ID" value="KGD63450.1"/>
    <property type="molecule type" value="Genomic_DNA"/>
</dbReference>
<dbReference type="InterPro" id="IPR003362">
    <property type="entry name" value="Bact_transf"/>
</dbReference>
<evidence type="ECO:0000256" key="2">
    <source>
        <dbReference type="ARBA" id="ARBA00006464"/>
    </source>
</evidence>
<dbReference type="RefSeq" id="WP_231552727.1">
    <property type="nucleotide sequence ID" value="NZ_ARXV01000017.1"/>
</dbReference>
<protein>
    <recommendedName>
        <fullName evidence="8">Bacterial sugar transferase domain-containing protein</fullName>
    </recommendedName>
</protein>
<evidence type="ECO:0000256" key="1">
    <source>
        <dbReference type="ARBA" id="ARBA00004141"/>
    </source>
</evidence>
<comment type="caution">
    <text evidence="9">The sequence shown here is derived from an EMBL/GenBank/DDBJ whole genome shotgun (WGS) entry which is preliminary data.</text>
</comment>
<dbReference type="PANTHER" id="PTHR30576:SF0">
    <property type="entry name" value="UNDECAPRENYL-PHOSPHATE N-ACETYLGALACTOSAMINYL 1-PHOSPHATE TRANSFERASE-RELATED"/>
    <property type="match status" value="1"/>
</dbReference>